<name>L0EVU2_LIBCB</name>
<dbReference type="HOGENOM" id="CLU_2058506_0_0_5"/>
<evidence type="ECO:0000313" key="1">
    <source>
        <dbReference type="EMBL" id="AGA64793.1"/>
    </source>
</evidence>
<dbReference type="PATRIC" id="fig|1215343.11.peg.824"/>
<evidence type="ECO:0000313" key="2">
    <source>
        <dbReference type="Proteomes" id="UP000010799"/>
    </source>
</evidence>
<dbReference type="EMBL" id="CP003789">
    <property type="protein sequence ID" value="AGA64793.1"/>
    <property type="molecule type" value="Genomic_DNA"/>
</dbReference>
<dbReference type="STRING" id="1215343.B488_08010"/>
<dbReference type="Proteomes" id="UP000010799">
    <property type="component" value="Chromosome"/>
</dbReference>
<gene>
    <name evidence="1" type="ordered locus">B488_08010</name>
</gene>
<keyword evidence="2" id="KW-1185">Reference proteome</keyword>
<reference evidence="1 2" key="1">
    <citation type="journal article" date="2012" name="Stand. Genomic Sci.">
        <title>Complete genome sequence of Liberibacter crescens BT-1.</title>
        <authorList>
            <person name="Leonard M.T."/>
            <person name="Fagen J.R."/>
            <person name="Davis-Richardson A.G."/>
            <person name="Davis M.J."/>
            <person name="Triplett E.W."/>
        </authorList>
    </citation>
    <scope>NUCLEOTIDE SEQUENCE [LARGE SCALE GENOMIC DNA]</scope>
    <source>
        <strain evidence="1 2">BT-1</strain>
    </source>
</reference>
<dbReference type="KEGG" id="lcc:B488_08010"/>
<dbReference type="AlphaFoldDB" id="L0EVU2"/>
<organism evidence="1 2">
    <name type="scientific">Liberibacter crescens (strain BT-1)</name>
    <dbReference type="NCBI Taxonomy" id="1215343"/>
    <lineage>
        <taxon>Bacteria</taxon>
        <taxon>Pseudomonadati</taxon>
        <taxon>Pseudomonadota</taxon>
        <taxon>Alphaproteobacteria</taxon>
        <taxon>Hyphomicrobiales</taxon>
        <taxon>Rhizobiaceae</taxon>
        <taxon>Liberibacter</taxon>
    </lineage>
</organism>
<accession>L0EVU2</accession>
<protein>
    <submittedName>
        <fullName evidence="1">Uncharacterized protein</fullName>
    </submittedName>
</protein>
<sequence>MPLFGCLNKIIMGNIQTDSHVTKGLSIPLSEFSDCYPFAFSGLLHLLSMFIRTGHKEYIFPVKPLKSCKSIRCNQFIGMTNMRFRIRIRNGCCYIKSFPVIHYTSNSPKKFLSLSIIPL</sequence>
<proteinExistence type="predicted"/>